<feature type="region of interest" description="Disordered" evidence="1">
    <location>
        <begin position="1"/>
        <end position="65"/>
    </location>
</feature>
<organism evidence="2 3">
    <name type="scientific">Ophiobolus disseminans</name>
    <dbReference type="NCBI Taxonomy" id="1469910"/>
    <lineage>
        <taxon>Eukaryota</taxon>
        <taxon>Fungi</taxon>
        <taxon>Dikarya</taxon>
        <taxon>Ascomycota</taxon>
        <taxon>Pezizomycotina</taxon>
        <taxon>Dothideomycetes</taxon>
        <taxon>Pleosporomycetidae</taxon>
        <taxon>Pleosporales</taxon>
        <taxon>Pleosporineae</taxon>
        <taxon>Phaeosphaeriaceae</taxon>
        <taxon>Ophiobolus</taxon>
    </lineage>
</organism>
<name>A0A6A7A0N0_9PLEO</name>
<gene>
    <name evidence="2" type="ORF">CC86DRAFT_466502</name>
</gene>
<protein>
    <submittedName>
        <fullName evidence="2">Uncharacterized protein</fullName>
    </submittedName>
</protein>
<feature type="region of interest" description="Disordered" evidence="1">
    <location>
        <begin position="216"/>
        <end position="235"/>
    </location>
</feature>
<reference evidence="2" key="1">
    <citation type="journal article" date="2020" name="Stud. Mycol.">
        <title>101 Dothideomycetes genomes: a test case for predicting lifestyles and emergence of pathogens.</title>
        <authorList>
            <person name="Haridas S."/>
            <person name="Albert R."/>
            <person name="Binder M."/>
            <person name="Bloem J."/>
            <person name="Labutti K."/>
            <person name="Salamov A."/>
            <person name="Andreopoulos B."/>
            <person name="Baker S."/>
            <person name="Barry K."/>
            <person name="Bills G."/>
            <person name="Bluhm B."/>
            <person name="Cannon C."/>
            <person name="Castanera R."/>
            <person name="Culley D."/>
            <person name="Daum C."/>
            <person name="Ezra D."/>
            <person name="Gonzalez J."/>
            <person name="Henrissat B."/>
            <person name="Kuo A."/>
            <person name="Liang C."/>
            <person name="Lipzen A."/>
            <person name="Lutzoni F."/>
            <person name="Magnuson J."/>
            <person name="Mondo S."/>
            <person name="Nolan M."/>
            <person name="Ohm R."/>
            <person name="Pangilinan J."/>
            <person name="Park H.-J."/>
            <person name="Ramirez L."/>
            <person name="Alfaro M."/>
            <person name="Sun H."/>
            <person name="Tritt A."/>
            <person name="Yoshinaga Y."/>
            <person name="Zwiers L.-H."/>
            <person name="Turgeon B."/>
            <person name="Goodwin S."/>
            <person name="Spatafora J."/>
            <person name="Crous P."/>
            <person name="Grigoriev I."/>
        </authorList>
    </citation>
    <scope>NUCLEOTIDE SEQUENCE</scope>
    <source>
        <strain evidence="2">CBS 113818</strain>
    </source>
</reference>
<dbReference type="EMBL" id="MU006225">
    <property type="protein sequence ID" value="KAF2826646.1"/>
    <property type="molecule type" value="Genomic_DNA"/>
</dbReference>
<sequence length="562" mass="64866">MTTDRTDSREDLDDDHQQDCDETEDIEMPDAPTTEPTPRRPRKLDNRSSGVPLRDKKPNIHEMEEQVIQLARTYSGANTHCPNCKATVTHTQSSSSSHETHRASISVAVTTERHIKSGPEKDKVSEARSRQAGRSSPRSDPHVASTSQYRSLPEIPAGDEWAPSKEEYEGVEQKLINTQNLLSALRHREGLWNTAETNWLAAQQTWTAEMNSWKAKEENWKAEANRSREREEDQQTKLTALEAERTKSDVNKKMWEGKEKQLEDDLKNIRILWKRTAKELNGVRTQGQGFYQITDNYLQGLITQLRYNIRSFAIQYFSGTRPKRITFEPNRVWRTCMEPITDGSEAYLDYMISPDQRTGIVQGFLWRILFHEVFNNFRWAGASRSMVDMYETLRYRPVSSPMSSADVEAIKKFHIWRATTVGLLLDSMDEEKRRQAASYADEWKQSLFRAVDVNLRVLQSPYKEDYKHNFMDIVDEALKLDREISRQVSYVEWIFNDRATARAFQPEAMELENGKRPSKNESDVGFVISPGVTKRGKSSGEGYEASMWLLKMEVTCEAPKLS</sequence>
<keyword evidence="3" id="KW-1185">Reference proteome</keyword>
<feature type="compositionally biased region" description="Basic and acidic residues" evidence="1">
    <location>
        <begin position="111"/>
        <end position="129"/>
    </location>
</feature>
<feature type="compositionally biased region" description="Low complexity" evidence="1">
    <location>
        <begin position="87"/>
        <end position="97"/>
    </location>
</feature>
<proteinExistence type="predicted"/>
<accession>A0A6A7A0N0</accession>
<evidence type="ECO:0000256" key="1">
    <source>
        <dbReference type="SAM" id="MobiDB-lite"/>
    </source>
</evidence>
<evidence type="ECO:0000313" key="3">
    <source>
        <dbReference type="Proteomes" id="UP000799424"/>
    </source>
</evidence>
<feature type="compositionally biased region" description="Basic and acidic residues" evidence="1">
    <location>
        <begin position="1"/>
        <end position="19"/>
    </location>
</feature>
<feature type="compositionally biased region" description="Basic and acidic residues" evidence="1">
    <location>
        <begin position="53"/>
        <end position="64"/>
    </location>
</feature>
<dbReference type="AlphaFoldDB" id="A0A6A7A0N0"/>
<evidence type="ECO:0000313" key="2">
    <source>
        <dbReference type="EMBL" id="KAF2826646.1"/>
    </source>
</evidence>
<dbReference type="OrthoDB" id="5213630at2759"/>
<feature type="region of interest" description="Disordered" evidence="1">
    <location>
        <begin position="87"/>
        <end position="160"/>
    </location>
</feature>
<dbReference type="Proteomes" id="UP000799424">
    <property type="component" value="Unassembled WGS sequence"/>
</dbReference>
<feature type="compositionally biased region" description="Polar residues" evidence="1">
    <location>
        <begin position="132"/>
        <end position="150"/>
    </location>
</feature>